<dbReference type="RefSeq" id="WP_092017654.1">
    <property type="nucleotide sequence ID" value="NZ_FOXH01000007.1"/>
</dbReference>
<dbReference type="Pfam" id="PF12728">
    <property type="entry name" value="HTH_17"/>
    <property type="match status" value="1"/>
</dbReference>
<sequence length="110" mass="12391">MEISSKLILVTPEELVSLIQHSVRQVIAEQTPKSLGTADKPLSIDEASSFLNIPKSTLYQFTSSRKIPFQKIGKKILFFKADLIQWVESGKKKTRKEIEEEGFGKKGGLR</sequence>
<dbReference type="OrthoDB" id="597977at2"/>
<protein>
    <submittedName>
        <fullName evidence="3">DNA binding domain-containing protein, excisionase family</fullName>
    </submittedName>
</protein>
<dbReference type="InterPro" id="IPR041657">
    <property type="entry name" value="HTH_17"/>
</dbReference>
<dbReference type="InterPro" id="IPR009061">
    <property type="entry name" value="DNA-bd_dom_put_sf"/>
</dbReference>
<evidence type="ECO:0000313" key="4">
    <source>
        <dbReference type="Proteomes" id="UP000199306"/>
    </source>
</evidence>
<evidence type="ECO:0000259" key="2">
    <source>
        <dbReference type="Pfam" id="PF12728"/>
    </source>
</evidence>
<feature type="region of interest" description="Disordered" evidence="1">
    <location>
        <begin position="91"/>
        <end position="110"/>
    </location>
</feature>
<dbReference type="SUPFAM" id="SSF46955">
    <property type="entry name" value="Putative DNA-binding domain"/>
    <property type="match status" value="1"/>
</dbReference>
<dbReference type="STRING" id="1079859.SAMN04515674_10720"/>
<dbReference type="EMBL" id="FOXH01000007">
    <property type="protein sequence ID" value="SFP90921.1"/>
    <property type="molecule type" value="Genomic_DNA"/>
</dbReference>
<name>A0A1I5U6N2_9BACT</name>
<reference evidence="3 4" key="1">
    <citation type="submission" date="2016-10" db="EMBL/GenBank/DDBJ databases">
        <authorList>
            <person name="de Groot N.N."/>
        </authorList>
    </citation>
    <scope>NUCLEOTIDE SEQUENCE [LARGE SCALE GENOMIC DNA]</scope>
    <source>
        <strain evidence="4">E92,LMG 26720,CCM 7988</strain>
    </source>
</reference>
<proteinExistence type="predicted"/>
<dbReference type="NCBIfam" id="TIGR01764">
    <property type="entry name" value="excise"/>
    <property type="match status" value="1"/>
</dbReference>
<gene>
    <name evidence="3" type="ORF">SAMN04515674_10720</name>
</gene>
<keyword evidence="4" id="KW-1185">Reference proteome</keyword>
<evidence type="ECO:0000313" key="3">
    <source>
        <dbReference type="EMBL" id="SFP90921.1"/>
    </source>
</evidence>
<organism evidence="3 4">
    <name type="scientific">Pseudarcicella hirudinis</name>
    <dbReference type="NCBI Taxonomy" id="1079859"/>
    <lineage>
        <taxon>Bacteria</taxon>
        <taxon>Pseudomonadati</taxon>
        <taxon>Bacteroidota</taxon>
        <taxon>Cytophagia</taxon>
        <taxon>Cytophagales</taxon>
        <taxon>Flectobacillaceae</taxon>
        <taxon>Pseudarcicella</taxon>
    </lineage>
</organism>
<feature type="domain" description="Helix-turn-helix" evidence="2">
    <location>
        <begin position="42"/>
        <end position="90"/>
    </location>
</feature>
<dbReference type="GO" id="GO:0003677">
    <property type="term" value="F:DNA binding"/>
    <property type="evidence" value="ECO:0007669"/>
    <property type="project" value="InterPro"/>
</dbReference>
<dbReference type="AlphaFoldDB" id="A0A1I5U6N2"/>
<accession>A0A1I5U6N2</accession>
<dbReference type="InterPro" id="IPR010093">
    <property type="entry name" value="SinI_DNA-bd"/>
</dbReference>
<evidence type="ECO:0000256" key="1">
    <source>
        <dbReference type="SAM" id="MobiDB-lite"/>
    </source>
</evidence>
<dbReference type="Proteomes" id="UP000199306">
    <property type="component" value="Unassembled WGS sequence"/>
</dbReference>